<evidence type="ECO:0000256" key="1">
    <source>
        <dbReference type="SAM" id="Coils"/>
    </source>
</evidence>
<keyword evidence="4" id="KW-1185">Reference proteome</keyword>
<dbReference type="Proteomes" id="UP000663722">
    <property type="component" value="Chromosome"/>
</dbReference>
<dbReference type="GO" id="GO:0015627">
    <property type="term" value="C:type II protein secretion system complex"/>
    <property type="evidence" value="ECO:0007669"/>
    <property type="project" value="InterPro"/>
</dbReference>
<sequence length="173" mass="20054">MKLNKREKYTVFAGGAFVCLFILLQFIVFPFMEKKERLERNLLSKTKTLEEMRALQSEYNVLTKQAELSKIRFARKKKGFTLFSFLDRLAGEAGIKDNIAYMKPSKSDKKDSPFKLSLVEMKLQGINLKQLTPYLHKIETSENSVFIRKISITKKGKEKGFINAVLQVETFEI</sequence>
<feature type="coiled-coil region" evidence="1">
    <location>
        <begin position="35"/>
        <end position="65"/>
    </location>
</feature>
<dbReference type="InterPro" id="IPR007690">
    <property type="entry name" value="T2SS_GspM"/>
</dbReference>
<proteinExistence type="predicted"/>
<organism evidence="3 4">
    <name type="scientific">Desulfonema magnum</name>
    <dbReference type="NCBI Taxonomy" id="45655"/>
    <lineage>
        <taxon>Bacteria</taxon>
        <taxon>Pseudomonadati</taxon>
        <taxon>Thermodesulfobacteriota</taxon>
        <taxon>Desulfobacteria</taxon>
        <taxon>Desulfobacterales</taxon>
        <taxon>Desulfococcaceae</taxon>
        <taxon>Desulfonema</taxon>
    </lineage>
</organism>
<gene>
    <name evidence="3" type="ORF">dnm_093280</name>
</gene>
<dbReference type="EMBL" id="CP061800">
    <property type="protein sequence ID" value="QTA93227.1"/>
    <property type="molecule type" value="Genomic_DNA"/>
</dbReference>
<dbReference type="Pfam" id="PF04612">
    <property type="entry name" value="T2SSM"/>
    <property type="match status" value="1"/>
</dbReference>
<keyword evidence="2" id="KW-0812">Transmembrane</keyword>
<protein>
    <submittedName>
        <fullName evidence="3">Type II secretion system protein M domain-containing protein</fullName>
    </submittedName>
</protein>
<dbReference type="KEGG" id="dmm:dnm_093280"/>
<name>A0A975BX99_9BACT</name>
<evidence type="ECO:0000256" key="2">
    <source>
        <dbReference type="SAM" id="Phobius"/>
    </source>
</evidence>
<keyword evidence="1" id="KW-0175">Coiled coil</keyword>
<dbReference type="AlphaFoldDB" id="A0A975BX99"/>
<keyword evidence="2" id="KW-0472">Membrane</keyword>
<dbReference type="GO" id="GO:0015628">
    <property type="term" value="P:protein secretion by the type II secretion system"/>
    <property type="evidence" value="ECO:0007669"/>
    <property type="project" value="InterPro"/>
</dbReference>
<dbReference type="Gene3D" id="3.30.70.60">
    <property type="match status" value="1"/>
</dbReference>
<feature type="transmembrane region" description="Helical" evidence="2">
    <location>
        <begin position="12"/>
        <end position="32"/>
    </location>
</feature>
<reference evidence="3" key="1">
    <citation type="journal article" date="2021" name="Microb. Physiol.">
        <title>Proteogenomic Insights into the Physiology of Marine, Sulfate-Reducing, Filamentous Desulfonema limicola and Desulfonema magnum.</title>
        <authorList>
            <person name="Schnaars V."/>
            <person name="Wohlbrand L."/>
            <person name="Scheve S."/>
            <person name="Hinrichs C."/>
            <person name="Reinhardt R."/>
            <person name="Rabus R."/>
        </authorList>
    </citation>
    <scope>NUCLEOTIDE SEQUENCE</scope>
    <source>
        <strain evidence="3">4be13</strain>
    </source>
</reference>
<evidence type="ECO:0000313" key="3">
    <source>
        <dbReference type="EMBL" id="QTA93227.1"/>
    </source>
</evidence>
<dbReference type="RefSeq" id="WP_207680265.1">
    <property type="nucleotide sequence ID" value="NZ_CP061800.1"/>
</dbReference>
<keyword evidence="2" id="KW-1133">Transmembrane helix</keyword>
<dbReference type="InterPro" id="IPR014717">
    <property type="entry name" value="Transl_elong_EF1B/ribsomal_bS6"/>
</dbReference>
<evidence type="ECO:0000313" key="4">
    <source>
        <dbReference type="Proteomes" id="UP000663722"/>
    </source>
</evidence>
<accession>A0A975BX99</accession>